<reference evidence="2" key="1">
    <citation type="submission" date="2025-08" db="UniProtKB">
        <authorList>
            <consortium name="RefSeq"/>
        </authorList>
    </citation>
    <scope>IDENTIFICATION</scope>
    <source>
        <strain evidence="2">11010-0011.00</strain>
        <tissue evidence="2">Whole body</tissue>
    </source>
</reference>
<evidence type="ECO:0000313" key="2">
    <source>
        <dbReference type="RefSeq" id="XP_030387887.1"/>
    </source>
</evidence>
<accession>A0A6J2UKX9</accession>
<dbReference type="RefSeq" id="XP_030387887.1">
    <property type="nucleotide sequence ID" value="XM_030532027.1"/>
</dbReference>
<gene>
    <name evidence="2" type="primary">LOC115634365</name>
</gene>
<evidence type="ECO:0000313" key="1">
    <source>
        <dbReference type="Proteomes" id="UP000504634"/>
    </source>
</evidence>
<name>A0A6J2UKX9_DROLE</name>
<dbReference type="AlphaFoldDB" id="A0A6J2UKX9"/>
<sequence length="175" mass="20063">MRINTALFAKANAQPKYDNYNVKKYIPAKPLGVPADEPKKPSLTNNFFTNGRSSRGRFSLGRKMSLKSRINKSNQISAKATGQHHDGGAFTTNCLAMAEIKQILLDSRNRELKNYYRKMMADERSRAVQYLLNQCPCCGFQKPDRKHERDISKNIYCWGAEQMSRSERLPRRVAT</sequence>
<dbReference type="GeneID" id="115634365"/>
<dbReference type="Proteomes" id="UP000504634">
    <property type="component" value="Unplaced"/>
</dbReference>
<proteinExistence type="predicted"/>
<organism evidence="1 2">
    <name type="scientific">Drosophila lebanonensis</name>
    <name type="common">Fruit fly</name>
    <name type="synonym">Scaptodrosophila lebanonensis</name>
    <dbReference type="NCBI Taxonomy" id="7225"/>
    <lineage>
        <taxon>Eukaryota</taxon>
        <taxon>Metazoa</taxon>
        <taxon>Ecdysozoa</taxon>
        <taxon>Arthropoda</taxon>
        <taxon>Hexapoda</taxon>
        <taxon>Insecta</taxon>
        <taxon>Pterygota</taxon>
        <taxon>Neoptera</taxon>
        <taxon>Endopterygota</taxon>
        <taxon>Diptera</taxon>
        <taxon>Brachycera</taxon>
        <taxon>Muscomorpha</taxon>
        <taxon>Ephydroidea</taxon>
        <taxon>Drosophilidae</taxon>
        <taxon>Scaptodrosophila</taxon>
    </lineage>
</organism>
<keyword evidence="1" id="KW-1185">Reference proteome</keyword>
<protein>
    <submittedName>
        <fullName evidence="2">Uncharacterized protein LOC115634365</fullName>
    </submittedName>
</protein>